<organism evidence="8">
    <name type="scientific">Echinostoma caproni</name>
    <dbReference type="NCBI Taxonomy" id="27848"/>
    <lineage>
        <taxon>Eukaryota</taxon>
        <taxon>Metazoa</taxon>
        <taxon>Spiralia</taxon>
        <taxon>Lophotrochozoa</taxon>
        <taxon>Platyhelminthes</taxon>
        <taxon>Trematoda</taxon>
        <taxon>Digenea</taxon>
        <taxon>Plagiorchiida</taxon>
        <taxon>Echinostomata</taxon>
        <taxon>Echinostomatoidea</taxon>
        <taxon>Echinostomatidae</taxon>
        <taxon>Echinostoma</taxon>
    </lineage>
</organism>
<evidence type="ECO:0000313" key="6">
    <source>
        <dbReference type="EMBL" id="VDP93955.1"/>
    </source>
</evidence>
<keyword evidence="1 4" id="KW-0853">WD repeat</keyword>
<reference evidence="6 7" key="2">
    <citation type="submission" date="2018-11" db="EMBL/GenBank/DDBJ databases">
        <authorList>
            <consortium name="Pathogen Informatics"/>
        </authorList>
    </citation>
    <scope>NUCLEOTIDE SEQUENCE [LARGE SCALE GENOMIC DNA]</scope>
    <source>
        <strain evidence="6 7">Egypt</strain>
    </source>
</reference>
<keyword evidence="7" id="KW-1185">Reference proteome</keyword>
<dbReference type="PROSITE" id="PS50294">
    <property type="entry name" value="WD_REPEATS_REGION"/>
    <property type="match status" value="1"/>
</dbReference>
<name>A0A183BBU8_9TREM</name>
<evidence type="ECO:0000313" key="8">
    <source>
        <dbReference type="WBParaSite" id="ECPE_0001672601-mRNA-1"/>
    </source>
</evidence>
<gene>
    <name evidence="6" type="ORF">ECPE_LOCUS16683</name>
</gene>
<evidence type="ECO:0000256" key="4">
    <source>
        <dbReference type="PROSITE-ProRule" id="PRU00221"/>
    </source>
</evidence>
<dbReference type="AlphaFoldDB" id="A0A183BBU8"/>
<evidence type="ECO:0000256" key="3">
    <source>
        <dbReference type="ARBA" id="ARBA00038366"/>
    </source>
</evidence>
<dbReference type="Proteomes" id="UP000272942">
    <property type="component" value="Unassembled WGS sequence"/>
</dbReference>
<dbReference type="GO" id="GO:0030042">
    <property type="term" value="P:actin filament depolymerization"/>
    <property type="evidence" value="ECO:0007669"/>
    <property type="project" value="TreeGrafter"/>
</dbReference>
<proteinExistence type="inferred from homology"/>
<evidence type="ECO:0000313" key="7">
    <source>
        <dbReference type="Proteomes" id="UP000272942"/>
    </source>
</evidence>
<comment type="similarity">
    <text evidence="3">Belongs to the WD repeat AIP1 family.</text>
</comment>
<sequence length="144" mass="15359">MRTQLDCADDDDLIEEAISVDDSKSEAYENYAFVNVVRYCPTGTCLVSAGADGKIFVYDGENGETLGEVGSPAHKGGVYGAAFSKDGSRFVSASADKTLKLWRVDDLIIETAPSSCEDSGSDLLPDGRPSDMEYADDIELLPSA</sequence>
<dbReference type="GO" id="GO:0051015">
    <property type="term" value="F:actin filament binding"/>
    <property type="evidence" value="ECO:0007669"/>
    <property type="project" value="TreeGrafter"/>
</dbReference>
<accession>A0A183BBU8</accession>
<dbReference type="WBParaSite" id="ECPE_0001672601-mRNA-1">
    <property type="protein sequence ID" value="ECPE_0001672601-mRNA-1"/>
    <property type="gene ID" value="ECPE_0001672601"/>
</dbReference>
<protein>
    <submittedName>
        <fullName evidence="8">WD_REPEATS_REGION domain-containing protein</fullName>
    </submittedName>
</protein>
<dbReference type="SUPFAM" id="SSF50978">
    <property type="entry name" value="WD40 repeat-like"/>
    <property type="match status" value="1"/>
</dbReference>
<dbReference type="InterPro" id="IPR015943">
    <property type="entry name" value="WD40/YVTN_repeat-like_dom_sf"/>
</dbReference>
<keyword evidence="2" id="KW-0677">Repeat</keyword>
<dbReference type="GO" id="GO:0030864">
    <property type="term" value="C:cortical actin cytoskeleton"/>
    <property type="evidence" value="ECO:0007669"/>
    <property type="project" value="TreeGrafter"/>
</dbReference>
<dbReference type="SMART" id="SM00320">
    <property type="entry name" value="WD40"/>
    <property type="match status" value="2"/>
</dbReference>
<dbReference type="PANTHER" id="PTHR19856:SF0">
    <property type="entry name" value="WD REPEAT-CONTAINING PROTEIN 1"/>
    <property type="match status" value="1"/>
</dbReference>
<dbReference type="EMBL" id="UZAN01065412">
    <property type="protein sequence ID" value="VDP93955.1"/>
    <property type="molecule type" value="Genomic_DNA"/>
</dbReference>
<dbReference type="GO" id="GO:0040011">
    <property type="term" value="P:locomotion"/>
    <property type="evidence" value="ECO:0007669"/>
    <property type="project" value="TreeGrafter"/>
</dbReference>
<dbReference type="InterPro" id="IPR036322">
    <property type="entry name" value="WD40_repeat_dom_sf"/>
</dbReference>
<dbReference type="InterPro" id="IPR001680">
    <property type="entry name" value="WD40_rpt"/>
</dbReference>
<feature type="region of interest" description="Disordered" evidence="5">
    <location>
        <begin position="113"/>
        <end position="136"/>
    </location>
</feature>
<dbReference type="Pfam" id="PF00400">
    <property type="entry name" value="WD40"/>
    <property type="match status" value="2"/>
</dbReference>
<evidence type="ECO:0000256" key="1">
    <source>
        <dbReference type="ARBA" id="ARBA00022574"/>
    </source>
</evidence>
<evidence type="ECO:0000256" key="2">
    <source>
        <dbReference type="ARBA" id="ARBA00022737"/>
    </source>
</evidence>
<dbReference type="Gene3D" id="2.130.10.10">
    <property type="entry name" value="YVTN repeat-like/Quinoprotein amine dehydrogenase"/>
    <property type="match status" value="1"/>
</dbReference>
<evidence type="ECO:0000256" key="5">
    <source>
        <dbReference type="SAM" id="MobiDB-lite"/>
    </source>
</evidence>
<reference evidence="8" key="1">
    <citation type="submission" date="2016-06" db="UniProtKB">
        <authorList>
            <consortium name="WormBaseParasite"/>
        </authorList>
    </citation>
    <scope>IDENTIFICATION</scope>
</reference>
<dbReference type="PANTHER" id="PTHR19856">
    <property type="entry name" value="WD-REPEATCONTAINING PROTEIN WDR1"/>
    <property type="match status" value="1"/>
</dbReference>
<dbReference type="OrthoDB" id="413835at2759"/>
<dbReference type="PROSITE" id="PS50082">
    <property type="entry name" value="WD_REPEATS_2"/>
    <property type="match status" value="1"/>
</dbReference>
<feature type="repeat" description="WD" evidence="4">
    <location>
        <begin position="71"/>
        <end position="105"/>
    </location>
</feature>